<dbReference type="AlphaFoldDB" id="A0A2T4UC00"/>
<comment type="caution">
    <text evidence="3">The sequence shown here is derived from an EMBL/GenBank/DDBJ whole genome shotgun (WGS) entry which is preliminary data.</text>
</comment>
<reference evidence="3 4" key="1">
    <citation type="submission" date="2018-03" db="EMBL/GenBank/DDBJ databases">
        <title>Aquarubrobacter algicola gen. nov., sp. nov., a novel actinobacterium isolated from shallow eutrophic lake during the end of cyanobacterial harmful algal blooms.</title>
        <authorList>
            <person name="Chun S.J."/>
        </authorList>
    </citation>
    <scope>NUCLEOTIDE SEQUENCE [LARGE SCALE GENOMIC DNA]</scope>
    <source>
        <strain evidence="3 4">Seoho-28</strain>
    </source>
</reference>
<dbReference type="EMBL" id="PYYB01000005">
    <property type="protein sequence ID" value="PTL54401.1"/>
    <property type="molecule type" value="Genomic_DNA"/>
</dbReference>
<proteinExistence type="predicted"/>
<dbReference type="OrthoDB" id="5996503at2"/>
<feature type="compositionally biased region" description="Low complexity" evidence="1">
    <location>
        <begin position="26"/>
        <end position="35"/>
    </location>
</feature>
<feature type="domain" description="SHOCT" evidence="2">
    <location>
        <begin position="55"/>
        <end position="82"/>
    </location>
</feature>
<organism evidence="3 4">
    <name type="scientific">Paraconexibacter algicola</name>
    <dbReference type="NCBI Taxonomy" id="2133960"/>
    <lineage>
        <taxon>Bacteria</taxon>
        <taxon>Bacillati</taxon>
        <taxon>Actinomycetota</taxon>
        <taxon>Thermoleophilia</taxon>
        <taxon>Solirubrobacterales</taxon>
        <taxon>Paraconexibacteraceae</taxon>
        <taxon>Paraconexibacter</taxon>
    </lineage>
</organism>
<dbReference type="Proteomes" id="UP000240739">
    <property type="component" value="Unassembled WGS sequence"/>
</dbReference>
<keyword evidence="4" id="KW-1185">Reference proteome</keyword>
<evidence type="ECO:0000259" key="2">
    <source>
        <dbReference type="Pfam" id="PF09851"/>
    </source>
</evidence>
<dbReference type="InterPro" id="IPR018649">
    <property type="entry name" value="SHOCT"/>
</dbReference>
<feature type="region of interest" description="Disordered" evidence="1">
    <location>
        <begin position="1"/>
        <end position="35"/>
    </location>
</feature>
<dbReference type="RefSeq" id="WP_107571343.1">
    <property type="nucleotide sequence ID" value="NZ_PYYB01000005.1"/>
</dbReference>
<dbReference type="Pfam" id="PF09851">
    <property type="entry name" value="SHOCT"/>
    <property type="match status" value="1"/>
</dbReference>
<evidence type="ECO:0000256" key="1">
    <source>
        <dbReference type="SAM" id="MobiDB-lite"/>
    </source>
</evidence>
<protein>
    <recommendedName>
        <fullName evidence="2">SHOCT domain-containing protein</fullName>
    </recommendedName>
</protein>
<evidence type="ECO:0000313" key="4">
    <source>
        <dbReference type="Proteomes" id="UP000240739"/>
    </source>
</evidence>
<evidence type="ECO:0000313" key="3">
    <source>
        <dbReference type="EMBL" id="PTL54401.1"/>
    </source>
</evidence>
<gene>
    <name evidence="3" type="ORF">C7Y72_21960</name>
</gene>
<sequence length="85" mass="8892">MFSKLSRRARSSGAPPVAGPGPAPAGGPFAGMTAGAFPALVPGRAPVVLPPDPLEQLERLALLHQHGALTDDEFRQQKTKLLDEL</sequence>
<feature type="compositionally biased region" description="Basic residues" evidence="1">
    <location>
        <begin position="1"/>
        <end position="10"/>
    </location>
</feature>
<accession>A0A2T4UC00</accession>
<name>A0A2T4UC00_9ACTN</name>